<sequence>MRVEETTEQLITIRIDRAKGQMNISPLALNDRVTSKTSSMVNTQAGLRTANPMPPPRIHIKGLRLEYPGAGARPPLTVLGGIDLDVRAGEFVCLIGPSGCGKSSLITLLAGYGKPTAGTLSVDGVKVEGPAPDRVMVFQQPSLFPWYTVRANITFGMKLKANRGRFSDSGARADELIQLVGLNGFGDHLPNELSGGMRQRVEIARALAVDPAILLMDEPFGALDALTRLTLQREMLRIWQATSKTVLFVTHDIVEAVLLADSIVVFSPRPATIRERVKIDLPRPRHRDSAEVGRVARHIADLLEVSL</sequence>
<geneLocation type="plasmid" evidence="7">
    <name>unnamed</name>
</geneLocation>
<dbReference type="InterPro" id="IPR027417">
    <property type="entry name" value="P-loop_NTPase"/>
</dbReference>
<keyword evidence="4" id="KW-0547">Nucleotide-binding</keyword>
<dbReference type="Pfam" id="PF00005">
    <property type="entry name" value="ABC_tran"/>
    <property type="match status" value="1"/>
</dbReference>
<evidence type="ECO:0000256" key="3">
    <source>
        <dbReference type="ARBA" id="ARBA00022475"/>
    </source>
</evidence>
<evidence type="ECO:0000256" key="4">
    <source>
        <dbReference type="ARBA" id="ARBA00022741"/>
    </source>
</evidence>
<dbReference type="AlphaFoldDB" id="Q3LFK7"/>
<keyword evidence="3" id="KW-0472">Membrane</keyword>
<reference evidence="7" key="2">
    <citation type="submission" date="2004-09" db="EMBL/GenBank/DDBJ databases">
        <title>Degradation of 2-aminobenzenesulfonate encoded in two vicinal operons on plasmid pSAH in Alcaligenes sp. strain O-1.</title>
        <authorList>
            <person name="Schleheck D."/>
            <person name="Cook A.M."/>
            <person name="Ruff J."/>
        </authorList>
    </citation>
    <scope>NUCLEOTIDE SEQUENCE</scope>
    <source>
        <strain evidence="7">O-1</strain>
        <plasmid evidence="7">unnamed</plasmid>
    </source>
</reference>
<keyword evidence="3" id="KW-1003">Cell membrane</keyword>
<evidence type="ECO:0000256" key="2">
    <source>
        <dbReference type="ARBA" id="ARBA00022448"/>
    </source>
</evidence>
<evidence type="ECO:0000256" key="5">
    <source>
        <dbReference type="ARBA" id="ARBA00022840"/>
    </source>
</evidence>
<dbReference type="GO" id="GO:0005524">
    <property type="term" value="F:ATP binding"/>
    <property type="evidence" value="ECO:0007669"/>
    <property type="project" value="UniProtKB-KW"/>
</dbReference>
<dbReference type="GO" id="GO:0016887">
    <property type="term" value="F:ATP hydrolysis activity"/>
    <property type="evidence" value="ECO:0007669"/>
    <property type="project" value="InterPro"/>
</dbReference>
<evidence type="ECO:0000256" key="1">
    <source>
        <dbReference type="ARBA" id="ARBA00005417"/>
    </source>
</evidence>
<dbReference type="SMART" id="SM00382">
    <property type="entry name" value="AAA"/>
    <property type="match status" value="1"/>
</dbReference>
<dbReference type="PROSITE" id="PS00211">
    <property type="entry name" value="ABC_TRANSPORTER_1"/>
    <property type="match status" value="1"/>
</dbReference>
<gene>
    <name evidence="7" type="primary">absT1</name>
</gene>
<dbReference type="InterPro" id="IPR003439">
    <property type="entry name" value="ABC_transporter-like_ATP-bd"/>
</dbReference>
<comment type="similarity">
    <text evidence="1">Belongs to the ABC transporter superfamily.</text>
</comment>
<keyword evidence="2" id="KW-0813">Transport</keyword>
<dbReference type="PANTHER" id="PTHR42788:SF13">
    <property type="entry name" value="ALIPHATIC SULFONATES IMPORT ATP-BINDING PROTEIN SSUB"/>
    <property type="match status" value="1"/>
</dbReference>
<accession>Q3LFK7</accession>
<dbReference type="PANTHER" id="PTHR42788">
    <property type="entry name" value="TAURINE IMPORT ATP-BINDING PROTEIN-RELATED"/>
    <property type="match status" value="1"/>
</dbReference>
<name>Q3LFK7_9BURK</name>
<keyword evidence="7" id="KW-0614">Plasmid</keyword>
<protein>
    <submittedName>
        <fullName evidence="7">AbsT1</fullName>
    </submittedName>
</protein>
<dbReference type="InterPro" id="IPR003593">
    <property type="entry name" value="AAA+_ATPase"/>
</dbReference>
<evidence type="ECO:0000259" key="6">
    <source>
        <dbReference type="PROSITE" id="PS50893"/>
    </source>
</evidence>
<feature type="domain" description="ABC transporter" evidence="6">
    <location>
        <begin position="58"/>
        <end position="293"/>
    </location>
</feature>
<dbReference type="Gene3D" id="3.40.50.300">
    <property type="entry name" value="P-loop containing nucleotide triphosphate hydrolases"/>
    <property type="match status" value="1"/>
</dbReference>
<reference evidence="7" key="1">
    <citation type="journal article" date="1999" name="Microbiology">
        <title>The oxygenase component of the 2-aminobenzenesulfonate dioxygenase system from Alcaligenes sp. strain O-1.</title>
        <authorList>
            <person name="Mampel J."/>
            <person name="Ruff J."/>
            <person name="Junker F."/>
            <person name="Cook A.M."/>
        </authorList>
    </citation>
    <scope>NUCLEOTIDE SEQUENCE</scope>
    <source>
        <strain evidence="7">O-1</strain>
        <plasmid evidence="7">unnamed</plasmid>
    </source>
</reference>
<dbReference type="CDD" id="cd03293">
    <property type="entry name" value="ABC_NrtD_SsuB_transporters"/>
    <property type="match status" value="1"/>
</dbReference>
<evidence type="ECO:0000313" key="7">
    <source>
        <dbReference type="EMBL" id="ABA54730.1"/>
    </source>
</evidence>
<dbReference type="InterPro" id="IPR017871">
    <property type="entry name" value="ABC_transporter-like_CS"/>
</dbReference>
<dbReference type="InterPro" id="IPR050166">
    <property type="entry name" value="ABC_transporter_ATP-bind"/>
</dbReference>
<proteinExistence type="inferred from homology"/>
<dbReference type="EMBL" id="AF109074">
    <property type="protein sequence ID" value="ABA54730.1"/>
    <property type="molecule type" value="Genomic_DNA"/>
</dbReference>
<keyword evidence="5" id="KW-0067">ATP-binding</keyword>
<dbReference type="PROSITE" id="PS50893">
    <property type="entry name" value="ABC_TRANSPORTER_2"/>
    <property type="match status" value="1"/>
</dbReference>
<dbReference type="SUPFAM" id="SSF52540">
    <property type="entry name" value="P-loop containing nucleoside triphosphate hydrolases"/>
    <property type="match status" value="1"/>
</dbReference>
<organism evidence="7">
    <name type="scientific">Alcaligenes sp. O-1</name>
    <dbReference type="NCBI Taxonomy" id="108557"/>
    <lineage>
        <taxon>Bacteria</taxon>
        <taxon>Pseudomonadati</taxon>
        <taxon>Pseudomonadota</taxon>
        <taxon>Betaproteobacteria</taxon>
        <taxon>Burkholderiales</taxon>
        <taxon>Alcaligenaceae</taxon>
        <taxon>Alcaligenes</taxon>
    </lineage>
</organism>